<organism evidence="12 13">
    <name type="scientific">Solidesulfovibrio carbinoliphilus subsp. oakridgensis</name>
    <dbReference type="NCBI Taxonomy" id="694327"/>
    <lineage>
        <taxon>Bacteria</taxon>
        <taxon>Pseudomonadati</taxon>
        <taxon>Thermodesulfobacteriota</taxon>
        <taxon>Desulfovibrionia</taxon>
        <taxon>Desulfovibrionales</taxon>
        <taxon>Desulfovibrionaceae</taxon>
        <taxon>Solidesulfovibrio</taxon>
    </lineage>
</organism>
<evidence type="ECO:0000259" key="10">
    <source>
        <dbReference type="Pfam" id="PF02769"/>
    </source>
</evidence>
<evidence type="ECO:0000256" key="5">
    <source>
        <dbReference type="ARBA" id="ARBA00022755"/>
    </source>
</evidence>
<dbReference type="InterPro" id="IPR036604">
    <property type="entry name" value="PurS-like_sf"/>
</dbReference>
<dbReference type="EC" id="6.3.5.3" evidence="8"/>
<dbReference type="GO" id="GO:0000287">
    <property type="term" value="F:magnesium ion binding"/>
    <property type="evidence" value="ECO:0007669"/>
    <property type="project" value="UniProtKB-UniRule"/>
</dbReference>
<feature type="binding site" evidence="8">
    <location>
        <position position="791"/>
    </location>
    <ligand>
        <name>substrate</name>
    </ligand>
</feature>
<comment type="pathway">
    <text evidence="8">Purine metabolism; IMP biosynthesis via de novo pathway; 5-amino-1-(5-phospho-D-ribosyl)imidazole from N(2)-formyl-N(1)-(5-phospho-D-ribosyl)glycinamide: step 1/2.</text>
</comment>
<feature type="active site" description="Proton acceptor" evidence="8">
    <location>
        <position position="326"/>
    </location>
</feature>
<feature type="binding site" evidence="8">
    <location>
        <position position="744"/>
    </location>
    <ligand>
        <name>ATP</name>
        <dbReference type="ChEBI" id="CHEBI:30616"/>
    </ligand>
</feature>
<feature type="binding site" evidence="8">
    <location>
        <position position="347"/>
    </location>
    <ligand>
        <name>substrate</name>
    </ligand>
</feature>
<feature type="binding site" evidence="8">
    <location>
        <position position="788"/>
    </location>
    <ligand>
        <name>ATP</name>
        <dbReference type="ChEBI" id="CHEBI:30616"/>
    </ligand>
</feature>
<evidence type="ECO:0000256" key="6">
    <source>
        <dbReference type="ARBA" id="ARBA00022840"/>
    </source>
</evidence>
<dbReference type="Proteomes" id="UP000004662">
    <property type="component" value="Chromosome"/>
</dbReference>
<dbReference type="UniPathway" id="UPA00074">
    <property type="reaction ID" value="UER00128"/>
</dbReference>
<keyword evidence="4 8" id="KW-0547">Nucleotide-binding</keyword>
<feature type="domain" description="PurM-like C-terminal" evidence="10">
    <location>
        <begin position="831"/>
        <end position="973"/>
    </location>
</feature>
<name>G7Q9X7_9BACT</name>
<dbReference type="GO" id="GO:0006189">
    <property type="term" value="P:'de novo' IMP biosynthetic process"/>
    <property type="evidence" value="ECO:0007669"/>
    <property type="project" value="UniProtKB-UniRule"/>
</dbReference>
<reference evidence="13" key="1">
    <citation type="journal article" date="2015" name="Genome Announc.">
        <title>High-Quality Draft Genome Sequence of Desulfovibrio carbinoliphilus FW-101-2B, an Organic Acid-Oxidizing Sulfate-Reducing Bacterium Isolated from Uranium(VI)-Contaminated Groundwater.</title>
        <authorList>
            <person name="Ramsay B.D."/>
            <person name="Hwang C."/>
            <person name="Woo H.L."/>
            <person name="Carroll S.L."/>
            <person name="Lucas S."/>
            <person name="Han J."/>
            <person name="Lapidus A.L."/>
            <person name="Cheng J.F."/>
            <person name="Goodwin L.A."/>
            <person name="Pitluck S."/>
            <person name="Peters L."/>
            <person name="Chertkov O."/>
            <person name="Held B."/>
            <person name="Detter J.C."/>
            <person name="Han C.S."/>
            <person name="Tapia R."/>
            <person name="Land M.L."/>
            <person name="Hauser L.J."/>
            <person name="Kyrpides N.C."/>
            <person name="Ivanova N.N."/>
            <person name="Mikhailova N."/>
            <person name="Pagani I."/>
            <person name="Woyke T."/>
            <person name="Arkin A.P."/>
            <person name="Dehal P."/>
            <person name="Chivian D."/>
            <person name="Criddle C.S."/>
            <person name="Wu W."/>
            <person name="Chakraborty R."/>
            <person name="Hazen T.C."/>
            <person name="Fields M.W."/>
        </authorList>
    </citation>
    <scope>NUCLEOTIDE SEQUENCE [LARGE SCALE GENOMIC DNA]</scope>
    <source>
        <strain evidence="13">FW-101-2B</strain>
    </source>
</reference>
<dbReference type="PANTHER" id="PTHR43555:SF1">
    <property type="entry name" value="PHOSPHORIBOSYLFORMYLGLYCINAMIDINE SYNTHASE SUBUNIT PURL"/>
    <property type="match status" value="1"/>
</dbReference>
<evidence type="ECO:0000256" key="1">
    <source>
        <dbReference type="ARBA" id="ARBA00022490"/>
    </source>
</evidence>
<dbReference type="Pfam" id="PF18072">
    <property type="entry name" value="FGAR-AT_linker"/>
    <property type="match status" value="1"/>
</dbReference>
<evidence type="ECO:0000259" key="11">
    <source>
        <dbReference type="Pfam" id="PF18072"/>
    </source>
</evidence>
<dbReference type="STRING" id="694327.DFW101_1800"/>
<gene>
    <name evidence="8" type="primary">purL</name>
    <name evidence="12" type="ORF">DFW101_1800</name>
</gene>
<dbReference type="AlphaFoldDB" id="G7Q9X7"/>
<dbReference type="InterPro" id="IPR036921">
    <property type="entry name" value="PurM-like_N_sf"/>
</dbReference>
<protein>
    <recommendedName>
        <fullName evidence="8">Phosphoribosylformylglycinamidine synthase subunit PurL</fullName>
        <shortName evidence="8">FGAM synthase</shortName>
        <ecNumber evidence="8">6.3.5.3</ecNumber>
    </recommendedName>
    <alternativeName>
        <fullName evidence="8">Formylglycinamide ribonucleotide amidotransferase subunit II</fullName>
        <shortName evidence="8">FGAR amidotransferase II</shortName>
        <shortName evidence="8">FGAR-AT II</shortName>
    </alternativeName>
    <alternativeName>
        <fullName evidence="8">Glutamine amidotransferase PurL</fullName>
    </alternativeName>
    <alternativeName>
        <fullName evidence="8">Phosphoribosylformylglycinamidine synthase subunit II</fullName>
    </alternativeName>
</protein>
<dbReference type="InterPro" id="IPR036676">
    <property type="entry name" value="PurM-like_C_sf"/>
</dbReference>
<feature type="active site" evidence="8">
    <location>
        <position position="252"/>
    </location>
</feature>
<evidence type="ECO:0000313" key="12">
    <source>
        <dbReference type="EMBL" id="EHJ47807.1"/>
    </source>
</evidence>
<dbReference type="eggNOG" id="COG0046">
    <property type="taxonomic scope" value="Bacteria"/>
</dbReference>
<evidence type="ECO:0000256" key="4">
    <source>
        <dbReference type="ARBA" id="ARBA00022741"/>
    </source>
</evidence>
<dbReference type="EMBL" id="CM001368">
    <property type="protein sequence ID" value="EHJ47807.1"/>
    <property type="molecule type" value="Genomic_DNA"/>
</dbReference>
<comment type="caution">
    <text evidence="8">Lacks conserved residue(s) required for the propagation of feature annotation.</text>
</comment>
<dbReference type="PANTHER" id="PTHR43555">
    <property type="entry name" value="PHOSPHORIBOSYLFORMYLGLYCINAMIDINE SYNTHASE SUBUNIT PURL"/>
    <property type="match status" value="1"/>
</dbReference>
<comment type="similarity">
    <text evidence="8">Belongs to the FGAMS family.</text>
</comment>
<dbReference type="SUPFAM" id="SSF55326">
    <property type="entry name" value="PurM N-terminal domain-like"/>
    <property type="match status" value="2"/>
</dbReference>
<keyword evidence="13" id="KW-1185">Reference proteome</keyword>
<accession>G7Q9X7</accession>
<feature type="binding site" evidence="8">
    <location>
        <position position="348"/>
    </location>
    <ligand>
        <name>Mg(2+)</name>
        <dbReference type="ChEBI" id="CHEBI:18420"/>
        <label>2</label>
    </ligand>
</feature>
<dbReference type="GO" id="GO:0005524">
    <property type="term" value="F:ATP binding"/>
    <property type="evidence" value="ECO:0007669"/>
    <property type="project" value="UniProtKB-UniRule"/>
</dbReference>
<feature type="binding site" evidence="8">
    <location>
        <position position="324"/>
    </location>
    <ligand>
        <name>Mg(2+)</name>
        <dbReference type="ChEBI" id="CHEBI:18420"/>
        <label>1</label>
    </ligand>
</feature>
<feature type="domain" description="PurM-like N-terminal" evidence="9">
    <location>
        <begin position="685"/>
        <end position="801"/>
    </location>
</feature>
<dbReference type="OrthoDB" id="9804441at2"/>
<evidence type="ECO:0000256" key="2">
    <source>
        <dbReference type="ARBA" id="ARBA00022598"/>
    </source>
</evidence>
<keyword evidence="1 8" id="KW-0963">Cytoplasm</keyword>
<dbReference type="RefSeq" id="WP_009181199.1">
    <property type="nucleotide sequence ID" value="NZ_CM001368.1"/>
</dbReference>
<feature type="domain" description="PurM-like N-terminal" evidence="9">
    <location>
        <begin position="306"/>
        <end position="429"/>
    </location>
</feature>
<dbReference type="Pfam" id="PF00586">
    <property type="entry name" value="AIRS"/>
    <property type="match status" value="2"/>
</dbReference>
<dbReference type="SUPFAM" id="SSF56042">
    <property type="entry name" value="PurM C-terminal domain-like"/>
    <property type="match status" value="2"/>
</dbReference>
<dbReference type="HOGENOM" id="CLU_003100_0_0_7"/>
<feature type="domain" description="PurM-like C-terminal" evidence="10">
    <location>
        <begin position="446"/>
        <end position="597"/>
    </location>
</feature>
<dbReference type="InterPro" id="IPR010074">
    <property type="entry name" value="PRibForGlyAmidine_synth_PurL"/>
</dbReference>
<dbReference type="SUPFAM" id="SSF82697">
    <property type="entry name" value="PurS-like"/>
    <property type="match status" value="1"/>
</dbReference>
<dbReference type="GO" id="GO:0004642">
    <property type="term" value="F:phosphoribosylformylglycinamidine synthase activity"/>
    <property type="evidence" value="ECO:0007669"/>
    <property type="project" value="UniProtKB-UniRule"/>
</dbReference>
<dbReference type="GO" id="GO:0005737">
    <property type="term" value="C:cytoplasm"/>
    <property type="evidence" value="ECO:0007669"/>
    <property type="project" value="UniProtKB-SubCell"/>
</dbReference>
<feature type="binding site" evidence="8">
    <location>
        <position position="322"/>
    </location>
    <ligand>
        <name>ATP</name>
        <dbReference type="ChEBI" id="CHEBI:30616"/>
    </ligand>
</feature>
<evidence type="ECO:0000313" key="13">
    <source>
        <dbReference type="Proteomes" id="UP000004662"/>
    </source>
</evidence>
<comment type="subunit">
    <text evidence="8">Monomer. Part of the FGAM synthase complex composed of 1 PurL, 1 PurQ and 2 PurS subunits.</text>
</comment>
<keyword evidence="2 8" id="KW-0436">Ligase</keyword>
<dbReference type="InterPro" id="IPR010918">
    <property type="entry name" value="PurM-like_C_dom"/>
</dbReference>
<evidence type="ECO:0000256" key="7">
    <source>
        <dbReference type="ARBA" id="ARBA00022842"/>
    </source>
</evidence>
<keyword evidence="7 8" id="KW-0460">Magnesium</keyword>
<keyword evidence="6 8" id="KW-0067">ATP-binding</keyword>
<dbReference type="InterPro" id="IPR016188">
    <property type="entry name" value="PurM-like_N"/>
</dbReference>
<dbReference type="Gene3D" id="3.30.1280.10">
    <property type="entry name" value="Phosphoribosylformylglycinamidine synthase subunit PurS"/>
    <property type="match status" value="1"/>
</dbReference>
<dbReference type="Gene3D" id="3.90.650.10">
    <property type="entry name" value="PurM-like C-terminal domain"/>
    <property type="match status" value="2"/>
</dbReference>
<evidence type="ECO:0000256" key="8">
    <source>
        <dbReference type="HAMAP-Rule" id="MF_00420"/>
    </source>
</evidence>
<comment type="function">
    <text evidence="8">Part of the phosphoribosylformylglycinamidine synthase complex involved in the purines biosynthetic pathway. Catalyzes the ATP-dependent conversion of formylglycinamide ribonucleotide (FGAR) and glutamine to yield formylglycinamidine ribonucleotide (FGAM) and glutamate. The FGAM synthase complex is composed of three subunits. PurQ produces an ammonia molecule by converting glutamine to glutamate. PurL transfers the ammonia molecule to FGAR to form FGAM in an ATP-dependent manner. PurS interacts with PurQ and PurL and is thought to assist in the transfer of the ammonia molecule from PurQ to PurL.</text>
</comment>
<comment type="subcellular location">
    <subcellularLocation>
        <location evidence="8">Cytoplasm</location>
    </subcellularLocation>
</comment>
<dbReference type="Gene3D" id="3.30.1330.10">
    <property type="entry name" value="PurM-like, N-terminal domain"/>
    <property type="match status" value="2"/>
</dbReference>
<dbReference type="CDD" id="cd02204">
    <property type="entry name" value="PurL_repeat2"/>
    <property type="match status" value="1"/>
</dbReference>
<dbReference type="CDD" id="cd02203">
    <property type="entry name" value="PurL_repeat1"/>
    <property type="match status" value="1"/>
</dbReference>
<dbReference type="Pfam" id="PF02769">
    <property type="entry name" value="AIRS_C"/>
    <property type="match status" value="2"/>
</dbReference>
<feature type="binding site" evidence="8">
    <location>
        <position position="510"/>
    </location>
    <ligand>
        <name>Mg(2+)</name>
        <dbReference type="ChEBI" id="CHEBI:18420"/>
        <label>2</label>
    </ligand>
</feature>
<feature type="domain" description="Phosphoribosylformylglycinamidine synthase linker" evidence="11">
    <location>
        <begin position="197"/>
        <end position="256"/>
    </location>
</feature>
<sequence>MLSRVAVGLRPSVTDVVGQRVAGKIKSELHLPVTAVRIVKIFTIDGLSADEAGRIAADGVLHDPVVQVASLSPLSPAPEATDWVIEVGFRPGVTDNEARTAKEAISLALDLPADRRKTLAVYTAVQYHIEGLPDRAAAKHVAVDLLGNDLLQRHHIKSGDAWRADPGFPAQAAQVTGQASSKVEVPDLFNMLEKDMEAYGREHTLALSLEEWWAIREYFGLPGYKIRRVSWGLIHNPTDVELECIAQTWSEHCKHKIFTATITYRDEEAGTEEVIESLYKTYIQGATADIRKALGEKDFCLSVFSDNAGVVRFTEDLHLCIKVETHNSPSALDPYGGALTGIVGVNRDPMGTGMGANLLCNTDVFCFASPFFEGQLPPRLLHPRRVLEGVREGVEHGGNKSGVPTVNGSLVFDERYLGKPLVFCGTVGTLPATLHGQPSYVKKALPGDYIVMVGGRVGKDGIHGATFSSEELHEGSPATAVQIGDPITQRRMYDFLMRARDLGLYNAITDNGAGGLSSSVGEMARDSGGCELYLDRVPLKYDGLVPWEILTSEAQERMTVAVPPNRFADFMRLSREMGVESTELGNFTNSGYFRVYYEKRTVAYLDMDFLHDGTPRMRLAAAWKRPAVARTEPALPAGGHGALLETMLGRLNICSKEYVVRQYDHEVKGGSAVKPLCGVRRDGPSDAGVLRPDLSRPEGVALSHGICPRYSDIDTYWMMAAAIDEAVRGAVAVGADPDRLAGVDNFCWCDPVESEKTPDGRYKLAQLVRANKALAHFCRAYRTPCVSGKDSMKNDYSGGGIKISIPPTVLFSVMGFVPDVSLVVTSDFKNPGDLVYVLGATLAELGASELADELGFTSPDVPQVEAVSASRRYRTLHAAMRQGLVSACHDCSDGGLAVTLAEMALGGRLGADLDLAAAPATPGLTDLELLYSESQSRLVVTVAPENRQAFEALFAGQPCGLLGAVAAGPALRLRRGPQTLCDASAEELARAFKATLDW</sequence>
<feature type="binding site" evidence="8">
    <location>
        <position position="482"/>
    </location>
    <ligand>
        <name>substrate</name>
    </ligand>
</feature>
<dbReference type="InterPro" id="IPR041609">
    <property type="entry name" value="PurL_linker"/>
</dbReference>
<dbReference type="HAMAP" id="MF_00420">
    <property type="entry name" value="PurL_2"/>
    <property type="match status" value="1"/>
</dbReference>
<comment type="catalytic activity">
    <reaction evidence="8">
        <text>N(2)-formyl-N(1)-(5-phospho-beta-D-ribosyl)glycinamide + L-glutamine + ATP + H2O = 2-formamido-N(1)-(5-O-phospho-beta-D-ribosyl)acetamidine + L-glutamate + ADP + phosphate + H(+)</text>
        <dbReference type="Rhea" id="RHEA:17129"/>
        <dbReference type="ChEBI" id="CHEBI:15377"/>
        <dbReference type="ChEBI" id="CHEBI:15378"/>
        <dbReference type="ChEBI" id="CHEBI:29985"/>
        <dbReference type="ChEBI" id="CHEBI:30616"/>
        <dbReference type="ChEBI" id="CHEBI:43474"/>
        <dbReference type="ChEBI" id="CHEBI:58359"/>
        <dbReference type="ChEBI" id="CHEBI:147286"/>
        <dbReference type="ChEBI" id="CHEBI:147287"/>
        <dbReference type="ChEBI" id="CHEBI:456216"/>
        <dbReference type="EC" id="6.3.5.3"/>
    </reaction>
</comment>
<evidence type="ECO:0000256" key="3">
    <source>
        <dbReference type="ARBA" id="ARBA00022723"/>
    </source>
</evidence>
<keyword evidence="3 8" id="KW-0479">Metal-binding</keyword>
<proteinExistence type="inferred from homology"/>
<evidence type="ECO:0000259" key="9">
    <source>
        <dbReference type="Pfam" id="PF00586"/>
    </source>
</evidence>
<keyword evidence="5 8" id="KW-0658">Purine biosynthesis</keyword>